<sequence length="158" mass="16956">MCRASAQDYKVIFTSGVTGASKLVGEIMPWEAASNLAFTQDNHNSVLGHNLAHAAGASSMAVTIRSPLETMAGKAQQFWLDRSPSRASRGAFGARGLPRHALRVHFQRRAQRLQKCPGISTGEASGKQQHWYVLLDAAKACASKPPDLSTCPTNLLAI</sequence>
<proteinExistence type="predicted"/>
<gene>
    <name evidence="1" type="ORF">WJX74_008969</name>
</gene>
<protein>
    <recommendedName>
        <fullName evidence="3">Molybdenum cofactor sulfurase</fullName>
    </recommendedName>
</protein>
<keyword evidence="2" id="KW-1185">Reference proteome</keyword>
<reference evidence="1 2" key="1">
    <citation type="journal article" date="2024" name="Nat. Commun.">
        <title>Phylogenomics reveals the evolutionary origins of lichenization in chlorophyte algae.</title>
        <authorList>
            <person name="Puginier C."/>
            <person name="Libourel C."/>
            <person name="Otte J."/>
            <person name="Skaloud P."/>
            <person name="Haon M."/>
            <person name="Grisel S."/>
            <person name="Petersen M."/>
            <person name="Berrin J.G."/>
            <person name="Delaux P.M."/>
            <person name="Dal Grande F."/>
            <person name="Keller J."/>
        </authorList>
    </citation>
    <scope>NUCLEOTIDE SEQUENCE [LARGE SCALE GENOMIC DNA]</scope>
    <source>
        <strain evidence="1 2">SAG 2145</strain>
    </source>
</reference>
<dbReference type="Proteomes" id="UP001438707">
    <property type="component" value="Unassembled WGS sequence"/>
</dbReference>
<evidence type="ECO:0000313" key="2">
    <source>
        <dbReference type="Proteomes" id="UP001438707"/>
    </source>
</evidence>
<evidence type="ECO:0000313" key="1">
    <source>
        <dbReference type="EMBL" id="KAK9822787.1"/>
    </source>
</evidence>
<dbReference type="AlphaFoldDB" id="A0AAW1QN19"/>
<accession>A0AAW1QN19</accession>
<comment type="caution">
    <text evidence="1">The sequence shown here is derived from an EMBL/GenBank/DDBJ whole genome shotgun (WGS) entry which is preliminary data.</text>
</comment>
<evidence type="ECO:0008006" key="3">
    <source>
        <dbReference type="Google" id="ProtNLM"/>
    </source>
</evidence>
<dbReference type="PANTHER" id="PTHR14237">
    <property type="entry name" value="MOLYBDOPTERIN COFACTOR SULFURASE MOSC"/>
    <property type="match status" value="1"/>
</dbReference>
<organism evidence="1 2">
    <name type="scientific">Apatococcus lobatus</name>
    <dbReference type="NCBI Taxonomy" id="904363"/>
    <lineage>
        <taxon>Eukaryota</taxon>
        <taxon>Viridiplantae</taxon>
        <taxon>Chlorophyta</taxon>
        <taxon>core chlorophytes</taxon>
        <taxon>Trebouxiophyceae</taxon>
        <taxon>Chlorellales</taxon>
        <taxon>Chlorellaceae</taxon>
        <taxon>Apatococcus</taxon>
    </lineage>
</organism>
<name>A0AAW1QN19_9CHLO</name>
<dbReference type="PANTHER" id="PTHR14237:SF80">
    <property type="entry name" value="MOLYBDENUM COFACTOR SULFURASE"/>
    <property type="match status" value="1"/>
</dbReference>
<dbReference type="EMBL" id="JALJOS010000030">
    <property type="protein sequence ID" value="KAK9822787.1"/>
    <property type="molecule type" value="Genomic_DNA"/>
</dbReference>